<name>A0A4Y2FYB0_ARAVE</name>
<accession>A0A4Y2FYB0</accession>
<evidence type="ECO:0000313" key="3">
    <source>
        <dbReference type="Proteomes" id="UP000499080"/>
    </source>
</evidence>
<proteinExistence type="predicted"/>
<dbReference type="Proteomes" id="UP000499080">
    <property type="component" value="Unassembled WGS sequence"/>
</dbReference>
<protein>
    <submittedName>
        <fullName evidence="2">Uncharacterized protein</fullName>
    </submittedName>
</protein>
<sequence>MSVRIRPQRVLMHLEKRLCLSLTACKASINLNIEYGKESGTGSETIKYIKYSLQSKIYNVTFFGSQPLRQWVTAANIRKYEKSDPAAFPGKRLRLAIEQGNEAVDTPFTIRIKKYSLATLRAKKCRTTMLNGHAENGSCEASEANDEKGPSTDGQQASPDRISSLDPRANPMQSQPMHQALPSSTGKYQTEFRLVCIENF</sequence>
<reference evidence="2 3" key="1">
    <citation type="journal article" date="2019" name="Sci. Rep.">
        <title>Orb-weaving spider Araneus ventricosus genome elucidates the spidroin gene catalogue.</title>
        <authorList>
            <person name="Kono N."/>
            <person name="Nakamura H."/>
            <person name="Ohtoshi R."/>
            <person name="Moran D.A.P."/>
            <person name="Shinohara A."/>
            <person name="Yoshida Y."/>
            <person name="Fujiwara M."/>
            <person name="Mori M."/>
            <person name="Tomita M."/>
            <person name="Arakawa K."/>
        </authorList>
    </citation>
    <scope>NUCLEOTIDE SEQUENCE [LARGE SCALE GENOMIC DNA]</scope>
</reference>
<dbReference type="Gene3D" id="2.30.30.140">
    <property type="match status" value="1"/>
</dbReference>
<feature type="compositionally biased region" description="Polar residues" evidence="1">
    <location>
        <begin position="171"/>
        <end position="185"/>
    </location>
</feature>
<evidence type="ECO:0000313" key="2">
    <source>
        <dbReference type="EMBL" id="GBM45997.1"/>
    </source>
</evidence>
<dbReference type="EMBL" id="BGPR01001119">
    <property type="protein sequence ID" value="GBM45997.1"/>
    <property type="molecule type" value="Genomic_DNA"/>
</dbReference>
<dbReference type="AlphaFoldDB" id="A0A4Y2FYB0"/>
<evidence type="ECO:0000256" key="1">
    <source>
        <dbReference type="SAM" id="MobiDB-lite"/>
    </source>
</evidence>
<feature type="region of interest" description="Disordered" evidence="1">
    <location>
        <begin position="133"/>
        <end position="185"/>
    </location>
</feature>
<keyword evidence="3" id="KW-1185">Reference proteome</keyword>
<comment type="caution">
    <text evidence="2">The sequence shown here is derived from an EMBL/GenBank/DDBJ whole genome shotgun (WGS) entry which is preliminary data.</text>
</comment>
<gene>
    <name evidence="2" type="ORF">AVEN_82163_1</name>
</gene>
<organism evidence="2 3">
    <name type="scientific">Araneus ventricosus</name>
    <name type="common">Orbweaver spider</name>
    <name type="synonym">Epeira ventricosa</name>
    <dbReference type="NCBI Taxonomy" id="182803"/>
    <lineage>
        <taxon>Eukaryota</taxon>
        <taxon>Metazoa</taxon>
        <taxon>Ecdysozoa</taxon>
        <taxon>Arthropoda</taxon>
        <taxon>Chelicerata</taxon>
        <taxon>Arachnida</taxon>
        <taxon>Araneae</taxon>
        <taxon>Araneomorphae</taxon>
        <taxon>Entelegynae</taxon>
        <taxon>Araneoidea</taxon>
        <taxon>Araneidae</taxon>
        <taxon>Araneus</taxon>
    </lineage>
</organism>